<dbReference type="EMBL" id="HBGK01025145">
    <property type="protein sequence ID" value="CAD9284119.1"/>
    <property type="molecule type" value="Transcribed_RNA"/>
</dbReference>
<organism evidence="2">
    <name type="scientific">Grammatophora oceanica</name>
    <dbReference type="NCBI Taxonomy" id="210454"/>
    <lineage>
        <taxon>Eukaryota</taxon>
        <taxon>Sar</taxon>
        <taxon>Stramenopiles</taxon>
        <taxon>Ochrophyta</taxon>
        <taxon>Bacillariophyta</taxon>
        <taxon>Fragilariophyceae</taxon>
        <taxon>Fragilariophycidae</taxon>
        <taxon>Rhabdonematales</taxon>
        <taxon>Grammatophoraceae</taxon>
        <taxon>Grammatophora</taxon>
    </lineage>
</organism>
<name>A0A7S1V0K1_9STRA</name>
<feature type="compositionally biased region" description="Basic and acidic residues" evidence="1">
    <location>
        <begin position="80"/>
        <end position="90"/>
    </location>
</feature>
<gene>
    <name evidence="2" type="ORF">GOCE00092_LOCUS13031</name>
</gene>
<sequence length="381" mass="42516">MSFIFQRSSSMSKIMMLNRDNRDQWTELGSTSDLSAVKVSPPPRRRRSMNKDSMDEFIRSKDLLMMRRQEAASKAAASKSTEDDTSREELLPSDNGSGEARRRRSSKSSTRRKSKGNNKVPLRQSLTLEDLMLPSESRLRESSRQHLSAPTELTSAGSPMSDNSTKQRRRKSVELDNSIRSTGGRGRGFRSMFRSAMPKPIPLDDLPASLSKPKPPRRSMSLQTPTTTCDSFLLHPTSPSDVSPVGAWNQRRFSHNSNISPTPSGEDLFQFAESLAGSMHHSSLLNREKSPKRDDSVTGTTMTKSKHYDDKTTREISEGLEDLRNRSLGQRERGMMKFPTEKDDGFEASTTCLQLTATGTVVKCTISNQRALPDFSGARSA</sequence>
<feature type="compositionally biased region" description="Basic residues" evidence="1">
    <location>
        <begin position="101"/>
        <end position="116"/>
    </location>
</feature>
<feature type="compositionally biased region" description="Basic and acidic residues" evidence="1">
    <location>
        <begin position="49"/>
        <end position="71"/>
    </location>
</feature>
<accession>A0A7S1V0K1</accession>
<feature type="region of interest" description="Disordered" evidence="1">
    <location>
        <begin position="281"/>
        <end position="311"/>
    </location>
</feature>
<feature type="compositionally biased region" description="Basic and acidic residues" evidence="1">
    <location>
        <begin position="286"/>
        <end position="296"/>
    </location>
</feature>
<evidence type="ECO:0000313" key="2">
    <source>
        <dbReference type="EMBL" id="CAD9284119.1"/>
    </source>
</evidence>
<proteinExistence type="predicted"/>
<feature type="region of interest" description="Disordered" evidence="1">
    <location>
        <begin position="27"/>
        <end position="225"/>
    </location>
</feature>
<reference evidence="2" key="1">
    <citation type="submission" date="2021-01" db="EMBL/GenBank/DDBJ databases">
        <authorList>
            <person name="Corre E."/>
            <person name="Pelletier E."/>
            <person name="Niang G."/>
            <person name="Scheremetjew M."/>
            <person name="Finn R."/>
            <person name="Kale V."/>
            <person name="Holt S."/>
            <person name="Cochrane G."/>
            <person name="Meng A."/>
            <person name="Brown T."/>
            <person name="Cohen L."/>
        </authorList>
    </citation>
    <scope>NUCLEOTIDE SEQUENCE</scope>
    <source>
        <strain evidence="2">CCMP 410</strain>
    </source>
</reference>
<feature type="compositionally biased region" description="Polar residues" evidence="1">
    <location>
        <begin position="151"/>
        <end position="164"/>
    </location>
</feature>
<evidence type="ECO:0000256" key="1">
    <source>
        <dbReference type="SAM" id="MobiDB-lite"/>
    </source>
</evidence>
<protein>
    <submittedName>
        <fullName evidence="2">Uncharacterized protein</fullName>
    </submittedName>
</protein>
<dbReference type="AlphaFoldDB" id="A0A7S1V0K1"/>